<sequence length="138" mass="14044">MHNQPGGAPPVFVDRTGRRRRLTVIAGTAMGLGLLTSLALILAGLFVDSSVTVPGWSDDRAPVEAEVEGRDDVGRTSPRPDPATSTSAPLPAATRSAAPGTSASTAAPGPRPTSSDQPGQGDDRRNSPKPSRSPGKPG</sequence>
<dbReference type="Proteomes" id="UP000783871">
    <property type="component" value="Unassembled WGS sequence"/>
</dbReference>
<keyword evidence="2" id="KW-0472">Membrane</keyword>
<dbReference type="EMBL" id="JAATEO010000003">
    <property type="protein sequence ID" value="NJP31316.1"/>
    <property type="molecule type" value="Genomic_DNA"/>
</dbReference>
<comment type="caution">
    <text evidence="3">The sequence shown here is derived from an EMBL/GenBank/DDBJ whole genome shotgun (WGS) entry which is preliminary data.</text>
</comment>
<keyword evidence="2" id="KW-0812">Transmembrane</keyword>
<feature type="compositionally biased region" description="Low complexity" evidence="1">
    <location>
        <begin position="128"/>
        <end position="138"/>
    </location>
</feature>
<evidence type="ECO:0000313" key="3">
    <source>
        <dbReference type="EMBL" id="NJP31316.1"/>
    </source>
</evidence>
<organism evidence="3 4">
    <name type="scientific">Micromonospora thermarum</name>
    <dbReference type="NCBI Taxonomy" id="2720024"/>
    <lineage>
        <taxon>Bacteria</taxon>
        <taxon>Bacillati</taxon>
        <taxon>Actinomycetota</taxon>
        <taxon>Actinomycetes</taxon>
        <taxon>Micromonosporales</taxon>
        <taxon>Micromonosporaceae</taxon>
        <taxon>Micromonospora</taxon>
    </lineage>
</organism>
<feature type="transmembrane region" description="Helical" evidence="2">
    <location>
        <begin position="22"/>
        <end position="47"/>
    </location>
</feature>
<protein>
    <submittedName>
        <fullName evidence="3">Uncharacterized protein</fullName>
    </submittedName>
</protein>
<keyword evidence="2" id="KW-1133">Transmembrane helix</keyword>
<evidence type="ECO:0000256" key="1">
    <source>
        <dbReference type="SAM" id="MobiDB-lite"/>
    </source>
</evidence>
<feature type="compositionally biased region" description="Low complexity" evidence="1">
    <location>
        <begin position="82"/>
        <end position="108"/>
    </location>
</feature>
<feature type="region of interest" description="Disordered" evidence="1">
    <location>
        <begin position="51"/>
        <end position="138"/>
    </location>
</feature>
<accession>A0ABX0Z0M7</accession>
<gene>
    <name evidence="3" type="ORF">HCJ94_04775</name>
</gene>
<evidence type="ECO:0000313" key="4">
    <source>
        <dbReference type="Proteomes" id="UP000783871"/>
    </source>
</evidence>
<keyword evidence="4" id="KW-1185">Reference proteome</keyword>
<reference evidence="3 4" key="1">
    <citation type="submission" date="2020-03" db="EMBL/GenBank/DDBJ databases">
        <title>WGS of actinomycetes isolated from Thailand.</title>
        <authorList>
            <person name="Thawai C."/>
        </authorList>
    </citation>
    <scope>NUCLEOTIDE SEQUENCE [LARGE SCALE GENOMIC DNA]</scope>
    <source>
        <strain evidence="3 4">HSS6-12</strain>
    </source>
</reference>
<proteinExistence type="predicted"/>
<evidence type="ECO:0000256" key="2">
    <source>
        <dbReference type="SAM" id="Phobius"/>
    </source>
</evidence>
<name>A0ABX0Z0M7_9ACTN</name>
<feature type="compositionally biased region" description="Basic and acidic residues" evidence="1">
    <location>
        <begin position="57"/>
        <end position="74"/>
    </location>
</feature>